<dbReference type="SUPFAM" id="SSF50494">
    <property type="entry name" value="Trypsin-like serine proteases"/>
    <property type="match status" value="1"/>
</dbReference>
<gene>
    <name evidence="2" type="ORF">LNINA_LOCUS11800</name>
</gene>
<evidence type="ECO:0000259" key="1">
    <source>
        <dbReference type="Pfam" id="PF00089"/>
    </source>
</evidence>
<dbReference type="Proteomes" id="UP001497472">
    <property type="component" value="Unassembled WGS sequence"/>
</dbReference>
<dbReference type="InterPro" id="IPR001254">
    <property type="entry name" value="Trypsin_dom"/>
</dbReference>
<dbReference type="GO" id="GO:0006508">
    <property type="term" value="P:proteolysis"/>
    <property type="evidence" value="ECO:0007669"/>
    <property type="project" value="InterPro"/>
</dbReference>
<dbReference type="InterPro" id="IPR043504">
    <property type="entry name" value="Peptidase_S1_PA_chymotrypsin"/>
</dbReference>
<evidence type="ECO:0000313" key="3">
    <source>
        <dbReference type="Proteomes" id="UP001497472"/>
    </source>
</evidence>
<comment type="caution">
    <text evidence="2">The sequence shown here is derived from an EMBL/GenBank/DDBJ whole genome shotgun (WGS) entry which is preliminary data.</text>
</comment>
<dbReference type="InterPro" id="IPR009003">
    <property type="entry name" value="Peptidase_S1_PA"/>
</dbReference>
<accession>A0AAV1JWL7</accession>
<dbReference type="GO" id="GO:0004252">
    <property type="term" value="F:serine-type endopeptidase activity"/>
    <property type="evidence" value="ECO:0007669"/>
    <property type="project" value="InterPro"/>
</dbReference>
<feature type="domain" description="Peptidase S1" evidence="1">
    <location>
        <begin position="24"/>
        <end position="70"/>
    </location>
</feature>
<dbReference type="Gene3D" id="2.40.10.10">
    <property type="entry name" value="Trypsin-like serine proteases"/>
    <property type="match status" value="1"/>
</dbReference>
<dbReference type="EMBL" id="CAVLEF010000163">
    <property type="protein sequence ID" value="CAK1552770.1"/>
    <property type="molecule type" value="Genomic_DNA"/>
</dbReference>
<name>A0AAV1JWL7_9NEOP</name>
<sequence>MWRCVRQPQDLLLHTLHQWGEQALHICSGNSGPLVVSSALISVTSFRAAVGCEWGRPGGFARVTYFNSWIRARM</sequence>
<reference evidence="2 3" key="1">
    <citation type="submission" date="2023-11" db="EMBL/GenBank/DDBJ databases">
        <authorList>
            <person name="Okamura Y."/>
        </authorList>
    </citation>
    <scope>NUCLEOTIDE SEQUENCE [LARGE SCALE GENOMIC DNA]</scope>
</reference>
<proteinExistence type="predicted"/>
<dbReference type="AlphaFoldDB" id="A0AAV1JWL7"/>
<protein>
    <recommendedName>
        <fullName evidence="1">Peptidase S1 domain-containing protein</fullName>
    </recommendedName>
</protein>
<evidence type="ECO:0000313" key="2">
    <source>
        <dbReference type="EMBL" id="CAK1552770.1"/>
    </source>
</evidence>
<organism evidence="2 3">
    <name type="scientific">Leptosia nina</name>
    <dbReference type="NCBI Taxonomy" id="320188"/>
    <lineage>
        <taxon>Eukaryota</taxon>
        <taxon>Metazoa</taxon>
        <taxon>Ecdysozoa</taxon>
        <taxon>Arthropoda</taxon>
        <taxon>Hexapoda</taxon>
        <taxon>Insecta</taxon>
        <taxon>Pterygota</taxon>
        <taxon>Neoptera</taxon>
        <taxon>Endopterygota</taxon>
        <taxon>Lepidoptera</taxon>
        <taxon>Glossata</taxon>
        <taxon>Ditrysia</taxon>
        <taxon>Papilionoidea</taxon>
        <taxon>Pieridae</taxon>
        <taxon>Pierinae</taxon>
        <taxon>Leptosia</taxon>
    </lineage>
</organism>
<keyword evidence="3" id="KW-1185">Reference proteome</keyword>
<dbReference type="Pfam" id="PF00089">
    <property type="entry name" value="Trypsin"/>
    <property type="match status" value="1"/>
</dbReference>